<proteinExistence type="predicted"/>
<dbReference type="Proteomes" id="UP000028782">
    <property type="component" value="Chromosome"/>
</dbReference>
<dbReference type="HOGENOM" id="CLU_3198525_0_0_4"/>
<evidence type="ECO:0000256" key="1">
    <source>
        <dbReference type="SAM" id="MobiDB-lite"/>
    </source>
</evidence>
<name>A0A076PRB2_COMTE</name>
<dbReference type="KEGG" id="ctes:O987_15570"/>
<feature type="compositionally biased region" description="Pro residues" evidence="1">
    <location>
        <begin position="24"/>
        <end position="34"/>
    </location>
</feature>
<accession>A0A076PRB2</accession>
<feature type="compositionally biased region" description="Polar residues" evidence="1">
    <location>
        <begin position="1"/>
        <end position="11"/>
    </location>
</feature>
<feature type="compositionally biased region" description="Basic and acidic residues" evidence="1">
    <location>
        <begin position="13"/>
        <end position="23"/>
    </location>
</feature>
<reference evidence="2 3" key="1">
    <citation type="journal article" date="2014" name="Genome Announc.">
        <title>Complete Genome Sequence of Polychlorinated Biphenyl Degrader Comamonas testosteroni TK102 (NBRC 109938).</title>
        <authorList>
            <person name="Fukuda K."/>
            <person name="Hosoyama A."/>
            <person name="Tsuchikane K."/>
            <person name="Ohji S."/>
            <person name="Yamazoe A."/>
            <person name="Fujita N."/>
            <person name="Shintani M."/>
            <person name="Kimbara K."/>
        </authorList>
    </citation>
    <scope>NUCLEOTIDE SEQUENCE [LARGE SCALE GENOMIC DNA]</scope>
    <source>
        <strain evidence="2">TK102</strain>
    </source>
</reference>
<organism evidence="2 3">
    <name type="scientific">Comamonas testosteroni TK102</name>
    <dbReference type="NCBI Taxonomy" id="1392005"/>
    <lineage>
        <taxon>Bacteria</taxon>
        <taxon>Pseudomonadati</taxon>
        <taxon>Pseudomonadota</taxon>
        <taxon>Betaproteobacteria</taxon>
        <taxon>Burkholderiales</taxon>
        <taxon>Comamonadaceae</taxon>
        <taxon>Comamonas</taxon>
    </lineage>
</organism>
<dbReference type="AlphaFoldDB" id="A0A076PRB2"/>
<sequence length="45" mass="5069">MQEMTAMTFQKNPLKEAEPKPEPVDPPNEQPPAELPTDPIDRPNV</sequence>
<gene>
    <name evidence="2" type="ORF">O987_15570</name>
</gene>
<evidence type="ECO:0000313" key="3">
    <source>
        <dbReference type="Proteomes" id="UP000028782"/>
    </source>
</evidence>
<dbReference type="EMBL" id="CP006704">
    <property type="protein sequence ID" value="AIJ47226.1"/>
    <property type="molecule type" value="Genomic_DNA"/>
</dbReference>
<feature type="region of interest" description="Disordered" evidence="1">
    <location>
        <begin position="1"/>
        <end position="45"/>
    </location>
</feature>
<protein>
    <submittedName>
        <fullName evidence="2">Uncharacterized protein</fullName>
    </submittedName>
</protein>
<evidence type="ECO:0000313" key="2">
    <source>
        <dbReference type="EMBL" id="AIJ47226.1"/>
    </source>
</evidence>